<dbReference type="AlphaFoldDB" id="A0A7X9RUP2"/>
<comment type="caution">
    <text evidence="2">The sequence shown here is derived from an EMBL/GenBank/DDBJ whole genome shotgun (WGS) entry which is preliminary data.</text>
</comment>
<accession>A0A7X9RUP2</accession>
<feature type="compositionally biased region" description="Polar residues" evidence="1">
    <location>
        <begin position="79"/>
        <end position="94"/>
    </location>
</feature>
<organism evidence="2 3">
    <name type="scientific">Flammeovirga aprica JL-4</name>
    <dbReference type="NCBI Taxonomy" id="694437"/>
    <lineage>
        <taxon>Bacteria</taxon>
        <taxon>Pseudomonadati</taxon>
        <taxon>Bacteroidota</taxon>
        <taxon>Cytophagia</taxon>
        <taxon>Cytophagales</taxon>
        <taxon>Flammeovirgaceae</taxon>
        <taxon>Flammeovirga</taxon>
    </lineage>
</organism>
<evidence type="ECO:0000313" key="3">
    <source>
        <dbReference type="Proteomes" id="UP000576082"/>
    </source>
</evidence>
<dbReference type="EMBL" id="JABANE010000032">
    <property type="protein sequence ID" value="NME68964.1"/>
    <property type="molecule type" value="Genomic_DNA"/>
</dbReference>
<feature type="region of interest" description="Disordered" evidence="1">
    <location>
        <begin position="62"/>
        <end position="94"/>
    </location>
</feature>
<evidence type="ECO:0000313" key="2">
    <source>
        <dbReference type="EMBL" id="NME68964.1"/>
    </source>
</evidence>
<protein>
    <submittedName>
        <fullName evidence="2">Uncharacterized protein</fullName>
    </submittedName>
</protein>
<evidence type="ECO:0000256" key="1">
    <source>
        <dbReference type="SAM" id="MobiDB-lite"/>
    </source>
</evidence>
<dbReference type="Proteomes" id="UP000576082">
    <property type="component" value="Unassembled WGS sequence"/>
</dbReference>
<feature type="compositionally biased region" description="Low complexity" evidence="1">
    <location>
        <begin position="65"/>
        <end position="78"/>
    </location>
</feature>
<dbReference type="RefSeq" id="WP_169657254.1">
    <property type="nucleotide sequence ID" value="NZ_JABANE010000032.1"/>
</dbReference>
<name>A0A7X9RUP2_9BACT</name>
<reference evidence="2 3" key="1">
    <citation type="submission" date="2020-04" db="EMBL/GenBank/DDBJ databases">
        <title>Flammeovirga sp. SR4, a novel species isolated from seawater.</title>
        <authorList>
            <person name="Wang X."/>
        </authorList>
    </citation>
    <scope>NUCLEOTIDE SEQUENCE [LARGE SCALE GENOMIC DNA]</scope>
    <source>
        <strain evidence="2 3">ATCC 23126</strain>
    </source>
</reference>
<keyword evidence="3" id="KW-1185">Reference proteome</keyword>
<gene>
    <name evidence="2" type="ORF">HHU12_13405</name>
</gene>
<feature type="compositionally biased region" description="Basic and acidic residues" evidence="1">
    <location>
        <begin position="31"/>
        <end position="46"/>
    </location>
</feature>
<sequence length="287" mass="32712">MKLYFTLLFLIIINTVYAQSKIQKTKKSVKQKKENPHQKVSDDELTNKTAEKVFGHLLRSAMGKSRPSNSTFSTTPNTGYNPSPSSNFSGVPPQTETLTPPLRLLKYPYADGRIGKSIRSFEYPNKSSLLIEGGYYWESDEIRGYNGMLQLNLSPKFSFNARGNVMVEKIDDLQERVDIYHVNGTYHLISENRVDLWIGGGYSTLILDEFISGYNYNMGTELFITKPLSLYFTWHFGTFDEDIKFQEIHCDVRLYIKSFYFKAGFQNTKIVDVGFNGASLGAGIIIF</sequence>
<proteinExistence type="predicted"/>
<feature type="region of interest" description="Disordered" evidence="1">
    <location>
        <begin position="26"/>
        <end position="46"/>
    </location>
</feature>